<dbReference type="GO" id="GO:0006694">
    <property type="term" value="P:steroid biosynthetic process"/>
    <property type="evidence" value="ECO:0007669"/>
    <property type="project" value="InterPro"/>
</dbReference>
<dbReference type="InterPro" id="IPR050177">
    <property type="entry name" value="Lipid_A_modif_metabolic_enz"/>
</dbReference>
<keyword evidence="2 3" id="KW-0560">Oxidoreductase</keyword>
<dbReference type="Gene3D" id="3.40.50.720">
    <property type="entry name" value="NAD(P)-binding Rossmann-like Domain"/>
    <property type="match status" value="1"/>
</dbReference>
<dbReference type="PANTHER" id="PTHR43245">
    <property type="entry name" value="BIFUNCTIONAL POLYMYXIN RESISTANCE PROTEIN ARNA"/>
    <property type="match status" value="1"/>
</dbReference>
<comment type="similarity">
    <text evidence="1 3">Belongs to the 3-beta-HSD family.</text>
</comment>
<accession>A0AAX4P1W6</accession>
<evidence type="ECO:0000256" key="3">
    <source>
        <dbReference type="RuleBase" id="RU004475"/>
    </source>
</evidence>
<sequence>MVPAKCVVTGGSGLVGRRLVEMLAERGASVVVSFDIAPKPEDAEDEISGCEIRYVQGDITQYGEVLSAFSGSDCVWHIAALVGPYHDFGKYYDVNYKGTLNVINACKELGIHKIVMSSSPSTRFDGNDIVGKGVEELDFPKKYTHAYAETKAMGERAMSEACDGESLLTVAIAPHQVYGPRDMLFLHNFLIARKKLRIIGGGKNKISMTHVDNYCHGLILGEEALYPGSPALGNFYIVTDKEPQYLWKVLDNAFVSLGYNSLYSKMAVPGFIIMPVSYLVQFAGYLVGRKFKLNPFAVRMLMIHRWFDITAAERDLKYQPIISFEDGWRDTIAWFKSNMNYD</sequence>
<keyword evidence="3" id="KW-0472">Membrane</keyword>
<keyword evidence="3" id="KW-0812">Transmembrane</keyword>
<reference evidence="5 6" key="1">
    <citation type="submission" date="2024-03" db="EMBL/GenBank/DDBJ databases">
        <title>Complete genome sequence of the green alga Chloropicon roscoffensis RCC1871.</title>
        <authorList>
            <person name="Lemieux C."/>
            <person name="Pombert J.-F."/>
            <person name="Otis C."/>
            <person name="Turmel M."/>
        </authorList>
    </citation>
    <scope>NUCLEOTIDE SEQUENCE [LARGE SCALE GENOMIC DNA]</scope>
    <source>
        <strain evidence="5 6">RCC1871</strain>
    </source>
</reference>
<protein>
    <submittedName>
        <fullName evidence="5">3-beta hydroxysteroid dehydrogenase/isomerase</fullName>
    </submittedName>
</protein>
<dbReference type="SUPFAM" id="SSF51735">
    <property type="entry name" value="NAD(P)-binding Rossmann-fold domains"/>
    <property type="match status" value="1"/>
</dbReference>
<evidence type="ECO:0000256" key="2">
    <source>
        <dbReference type="ARBA" id="ARBA00023002"/>
    </source>
</evidence>
<dbReference type="Pfam" id="PF01073">
    <property type="entry name" value="3Beta_HSD"/>
    <property type="match status" value="1"/>
</dbReference>
<dbReference type="EMBL" id="CP151502">
    <property type="protein sequence ID" value="WZN59931.1"/>
    <property type="molecule type" value="Genomic_DNA"/>
</dbReference>
<dbReference type="PANTHER" id="PTHR43245:SF51">
    <property type="entry name" value="SHORT CHAIN DEHYDROGENASE_REDUCTASE FAMILY 42E, MEMBER 2"/>
    <property type="match status" value="1"/>
</dbReference>
<feature type="domain" description="3-beta hydroxysteroid dehydrogenase/isomerase" evidence="4">
    <location>
        <begin position="7"/>
        <end position="260"/>
    </location>
</feature>
<dbReference type="AlphaFoldDB" id="A0AAX4P1W6"/>
<evidence type="ECO:0000313" key="5">
    <source>
        <dbReference type="EMBL" id="WZN59931.1"/>
    </source>
</evidence>
<keyword evidence="6" id="KW-1185">Reference proteome</keyword>
<proteinExistence type="inferred from homology"/>
<dbReference type="InterPro" id="IPR036291">
    <property type="entry name" value="NAD(P)-bd_dom_sf"/>
</dbReference>
<organism evidence="5 6">
    <name type="scientific">Chloropicon roscoffensis</name>
    <dbReference type="NCBI Taxonomy" id="1461544"/>
    <lineage>
        <taxon>Eukaryota</taxon>
        <taxon>Viridiplantae</taxon>
        <taxon>Chlorophyta</taxon>
        <taxon>Chloropicophyceae</taxon>
        <taxon>Chloropicales</taxon>
        <taxon>Chloropicaceae</taxon>
        <taxon>Chloropicon</taxon>
    </lineage>
</organism>
<keyword evidence="3" id="KW-1133">Transmembrane helix</keyword>
<gene>
    <name evidence="5" type="ORF">HKI87_02g14590</name>
</gene>
<dbReference type="InterPro" id="IPR002225">
    <property type="entry name" value="3Beta_OHSteriod_DH/Estase"/>
</dbReference>
<feature type="transmembrane region" description="Helical" evidence="3">
    <location>
        <begin position="266"/>
        <end position="287"/>
    </location>
</feature>
<evidence type="ECO:0000256" key="1">
    <source>
        <dbReference type="ARBA" id="ARBA00009219"/>
    </source>
</evidence>
<name>A0AAX4P1W6_9CHLO</name>
<dbReference type="GO" id="GO:0016616">
    <property type="term" value="F:oxidoreductase activity, acting on the CH-OH group of donors, NAD or NADP as acceptor"/>
    <property type="evidence" value="ECO:0007669"/>
    <property type="project" value="InterPro"/>
</dbReference>
<evidence type="ECO:0000313" key="6">
    <source>
        <dbReference type="Proteomes" id="UP001472866"/>
    </source>
</evidence>
<evidence type="ECO:0000259" key="4">
    <source>
        <dbReference type="Pfam" id="PF01073"/>
    </source>
</evidence>
<dbReference type="Proteomes" id="UP001472866">
    <property type="component" value="Chromosome 02"/>
</dbReference>